<name>A0A1G7SBK6_9BACT</name>
<keyword evidence="4" id="KW-0456">Lyase</keyword>
<evidence type="ECO:0000259" key="5">
    <source>
        <dbReference type="Pfam" id="PF01370"/>
    </source>
</evidence>
<feature type="domain" description="NAD-dependent epimerase/dehydratase" evidence="5">
    <location>
        <begin position="29"/>
        <end position="266"/>
    </location>
</feature>
<dbReference type="EMBL" id="FNCQ01000001">
    <property type="protein sequence ID" value="SDG20314.1"/>
    <property type="molecule type" value="Genomic_DNA"/>
</dbReference>
<dbReference type="AlphaFoldDB" id="A0A1G7SBK6"/>
<dbReference type="RefSeq" id="WP_091813922.1">
    <property type="nucleotide sequence ID" value="NZ_FNCQ01000001.1"/>
</dbReference>
<keyword evidence="3" id="KW-0520">NAD</keyword>
<dbReference type="GO" id="GO:0005737">
    <property type="term" value="C:cytoplasm"/>
    <property type="evidence" value="ECO:0007669"/>
    <property type="project" value="TreeGrafter"/>
</dbReference>
<keyword evidence="2" id="KW-0210">Decarboxylase</keyword>
<evidence type="ECO:0000256" key="2">
    <source>
        <dbReference type="ARBA" id="ARBA00022793"/>
    </source>
</evidence>
<dbReference type="InterPro" id="IPR001509">
    <property type="entry name" value="Epimerase_deHydtase"/>
</dbReference>
<dbReference type="GO" id="GO:0048040">
    <property type="term" value="F:UDP-glucuronate decarboxylase activity"/>
    <property type="evidence" value="ECO:0007669"/>
    <property type="project" value="TreeGrafter"/>
</dbReference>
<dbReference type="Proteomes" id="UP000198779">
    <property type="component" value="Unassembled WGS sequence"/>
</dbReference>
<dbReference type="InterPro" id="IPR036291">
    <property type="entry name" value="NAD(P)-bd_dom_sf"/>
</dbReference>
<dbReference type="PANTHER" id="PTHR43078:SF6">
    <property type="entry name" value="UDP-GLUCURONIC ACID DECARBOXYLASE 1"/>
    <property type="match status" value="1"/>
</dbReference>
<dbReference type="Pfam" id="PF01370">
    <property type="entry name" value="Epimerase"/>
    <property type="match status" value="1"/>
</dbReference>
<sequence>MNKQHPLYKEDITRILSIEGMNTLSGKTILITGATGMVGTMLIDALMAKGDVNVIAVGRSREKASARLGMHFDNKHFSFLEQDVCQPFPADIHADYIIPMASNTHPLAYSQYPIETMMINLKGAEHALNLAEKTGATVVYTSTNEVYGNAIDDQSFTEGSNGLLNLSNARACYNESKRSSEALCQSYAAERGVKVKIARLCRIFGPTMLMEDSKASSQFIRKAVDGEDIVLKSAGNQYFSYTYVADAVMGLLTVLLRGEDAVAYNVSSEKTNICLKDFAHICAECCGRKVVFDLPSETESKGYSVATRSILANERIKGIGFTPYYDIHDAISRTIEILKT</sequence>
<evidence type="ECO:0000313" key="6">
    <source>
        <dbReference type="EMBL" id="SDG20314.1"/>
    </source>
</evidence>
<protein>
    <submittedName>
        <fullName evidence="6">Nucleoside-diphosphate-sugar epimerase</fullName>
    </submittedName>
</protein>
<accession>A0A1G7SBK6</accession>
<dbReference type="GO" id="GO:0070403">
    <property type="term" value="F:NAD+ binding"/>
    <property type="evidence" value="ECO:0007669"/>
    <property type="project" value="InterPro"/>
</dbReference>
<organism evidence="6 7">
    <name type="scientific">Prevotella communis</name>
    <dbReference type="NCBI Taxonomy" id="2913614"/>
    <lineage>
        <taxon>Bacteria</taxon>
        <taxon>Pseudomonadati</taxon>
        <taxon>Bacteroidota</taxon>
        <taxon>Bacteroidia</taxon>
        <taxon>Bacteroidales</taxon>
        <taxon>Prevotellaceae</taxon>
        <taxon>Prevotella</taxon>
    </lineage>
</organism>
<evidence type="ECO:0000256" key="4">
    <source>
        <dbReference type="ARBA" id="ARBA00023239"/>
    </source>
</evidence>
<proteinExistence type="predicted"/>
<keyword evidence="7" id="KW-1185">Reference proteome</keyword>
<dbReference type="SUPFAM" id="SSF51735">
    <property type="entry name" value="NAD(P)-binding Rossmann-fold domains"/>
    <property type="match status" value="1"/>
</dbReference>
<gene>
    <name evidence="6" type="ORF">SAMN04487901_101257</name>
</gene>
<reference evidence="7" key="1">
    <citation type="submission" date="2016-10" db="EMBL/GenBank/DDBJ databases">
        <authorList>
            <person name="Varghese N."/>
            <person name="Submissions S."/>
        </authorList>
    </citation>
    <scope>NUCLEOTIDE SEQUENCE [LARGE SCALE GENOMIC DNA]</scope>
    <source>
        <strain evidence="7">BP1-148</strain>
    </source>
</reference>
<evidence type="ECO:0000313" key="7">
    <source>
        <dbReference type="Proteomes" id="UP000198779"/>
    </source>
</evidence>
<dbReference type="GO" id="GO:0042732">
    <property type="term" value="P:D-xylose metabolic process"/>
    <property type="evidence" value="ECO:0007669"/>
    <property type="project" value="InterPro"/>
</dbReference>
<dbReference type="InterPro" id="IPR044516">
    <property type="entry name" value="UXS-like"/>
</dbReference>
<dbReference type="Gene3D" id="3.40.50.720">
    <property type="entry name" value="NAD(P)-binding Rossmann-like Domain"/>
    <property type="match status" value="1"/>
</dbReference>
<comment type="cofactor">
    <cofactor evidence="1">
        <name>NAD(+)</name>
        <dbReference type="ChEBI" id="CHEBI:57540"/>
    </cofactor>
</comment>
<evidence type="ECO:0000256" key="3">
    <source>
        <dbReference type="ARBA" id="ARBA00023027"/>
    </source>
</evidence>
<dbReference type="STRING" id="645274.SAMN04487901_101257"/>
<dbReference type="PANTHER" id="PTHR43078">
    <property type="entry name" value="UDP-GLUCURONIC ACID DECARBOXYLASE-RELATED"/>
    <property type="match status" value="1"/>
</dbReference>
<evidence type="ECO:0000256" key="1">
    <source>
        <dbReference type="ARBA" id="ARBA00001911"/>
    </source>
</evidence>